<evidence type="ECO:0000313" key="5">
    <source>
        <dbReference type="Proteomes" id="UP000177610"/>
    </source>
</evidence>
<evidence type="ECO:0000256" key="1">
    <source>
        <dbReference type="ARBA" id="ARBA00022490"/>
    </source>
</evidence>
<dbReference type="GO" id="GO:0070930">
    <property type="term" value="P:trans-translation-dependent protein tagging"/>
    <property type="evidence" value="ECO:0007669"/>
    <property type="project" value="TreeGrafter"/>
</dbReference>
<protein>
    <recommendedName>
        <fullName evidence="3">SsrA-binding protein</fullName>
    </recommendedName>
    <alternativeName>
        <fullName evidence="3">Small protein B</fullName>
    </alternativeName>
</protein>
<dbReference type="GO" id="GO:0070929">
    <property type="term" value="P:trans-translation"/>
    <property type="evidence" value="ECO:0007669"/>
    <property type="project" value="UniProtKB-UniRule"/>
</dbReference>
<dbReference type="GO" id="GO:0003723">
    <property type="term" value="F:RNA binding"/>
    <property type="evidence" value="ECO:0007669"/>
    <property type="project" value="UniProtKB-UniRule"/>
</dbReference>
<dbReference type="HAMAP" id="MF_00023">
    <property type="entry name" value="SmpB"/>
    <property type="match status" value="1"/>
</dbReference>
<comment type="similarity">
    <text evidence="3">Belongs to the SmpB family.</text>
</comment>
<dbReference type="STRING" id="1817821.A2717_04055"/>
<accession>A0A1F5N8G0</accession>
<sequence length="150" mass="17174">MPTLANNRKALHNYSIEDSIEAGLVLLGHEVKSIRNGQASLDGAFVSVRGGEAWLKNAYIGKYKQASNLEGHNESRERKLLLNKKELLQLENQTKEKGLTLVPLQLYTAKHNIKLKIGLARGKKRFDKRETIKKKEMKRKLDRTIRTRVK</sequence>
<dbReference type="NCBIfam" id="NF003843">
    <property type="entry name" value="PRK05422.1"/>
    <property type="match status" value="1"/>
</dbReference>
<comment type="caution">
    <text evidence="4">The sequence shown here is derived from an EMBL/GenBank/DDBJ whole genome shotgun (WGS) entry which is preliminary data.</text>
</comment>
<organism evidence="4 5">
    <name type="scientific">Candidatus Doudnabacteria bacterium RIFCSPHIGHO2_01_FULL_41_86</name>
    <dbReference type="NCBI Taxonomy" id="1817821"/>
    <lineage>
        <taxon>Bacteria</taxon>
        <taxon>Candidatus Doudnaibacteriota</taxon>
    </lineage>
</organism>
<name>A0A1F5N8G0_9BACT</name>
<dbReference type="NCBIfam" id="TIGR00086">
    <property type="entry name" value="smpB"/>
    <property type="match status" value="1"/>
</dbReference>
<dbReference type="Pfam" id="PF01668">
    <property type="entry name" value="SmpB"/>
    <property type="match status" value="1"/>
</dbReference>
<dbReference type="PANTHER" id="PTHR30308:SF2">
    <property type="entry name" value="SSRA-BINDING PROTEIN"/>
    <property type="match status" value="1"/>
</dbReference>
<dbReference type="PROSITE" id="PS01317">
    <property type="entry name" value="SSRP"/>
    <property type="match status" value="1"/>
</dbReference>
<keyword evidence="1 3" id="KW-0963">Cytoplasm</keyword>
<evidence type="ECO:0000313" key="4">
    <source>
        <dbReference type="EMBL" id="OGE73822.1"/>
    </source>
</evidence>
<gene>
    <name evidence="3" type="primary">smpB</name>
    <name evidence="4" type="ORF">A2717_04055</name>
</gene>
<dbReference type="PANTHER" id="PTHR30308">
    <property type="entry name" value="TMRNA-BINDING COMPONENT OF TRANS-TRANSLATION TAGGING COMPLEX"/>
    <property type="match status" value="1"/>
</dbReference>
<dbReference type="Proteomes" id="UP000177610">
    <property type="component" value="Unassembled WGS sequence"/>
</dbReference>
<dbReference type="SUPFAM" id="SSF74982">
    <property type="entry name" value="Small protein B (SmpB)"/>
    <property type="match status" value="1"/>
</dbReference>
<proteinExistence type="inferred from homology"/>
<dbReference type="EMBL" id="MFEH01000005">
    <property type="protein sequence ID" value="OGE73822.1"/>
    <property type="molecule type" value="Genomic_DNA"/>
</dbReference>
<dbReference type="CDD" id="cd09294">
    <property type="entry name" value="SmpB"/>
    <property type="match status" value="1"/>
</dbReference>
<comment type="function">
    <text evidence="3">Required for rescue of stalled ribosomes mediated by trans-translation. Binds to transfer-messenger RNA (tmRNA), required for stable association of tmRNA with ribosomes. tmRNA and SmpB together mimic tRNA shape, replacing the anticodon stem-loop with SmpB. tmRNA is encoded by the ssrA gene; the 2 termini fold to resemble tRNA(Ala) and it encodes a 'tag peptide', a short internal open reading frame. During trans-translation Ala-aminoacylated tmRNA acts like a tRNA, entering the A-site of stalled ribosomes, displacing the stalled mRNA. The ribosome then switches to translate the ORF on the tmRNA; the nascent peptide is terminated with the 'tag peptide' encoded by the tmRNA and targeted for degradation. The ribosome is freed to recommence translation, which seems to be the essential function of trans-translation.</text>
</comment>
<dbReference type="GO" id="GO:0005829">
    <property type="term" value="C:cytosol"/>
    <property type="evidence" value="ECO:0007669"/>
    <property type="project" value="TreeGrafter"/>
</dbReference>
<dbReference type="Gene3D" id="2.40.280.10">
    <property type="match status" value="1"/>
</dbReference>
<dbReference type="InterPro" id="IPR020081">
    <property type="entry name" value="SsrA-bd_prot_CS"/>
</dbReference>
<dbReference type="AlphaFoldDB" id="A0A1F5N8G0"/>
<comment type="subcellular location">
    <subcellularLocation>
        <location evidence="3">Cytoplasm</location>
    </subcellularLocation>
    <text evidence="3">The tmRNA-SmpB complex associates with stalled 70S ribosomes.</text>
</comment>
<dbReference type="InterPro" id="IPR023620">
    <property type="entry name" value="SmpB"/>
</dbReference>
<evidence type="ECO:0000256" key="3">
    <source>
        <dbReference type="HAMAP-Rule" id="MF_00023"/>
    </source>
</evidence>
<reference evidence="4 5" key="1">
    <citation type="journal article" date="2016" name="Nat. Commun.">
        <title>Thousands of microbial genomes shed light on interconnected biogeochemical processes in an aquifer system.</title>
        <authorList>
            <person name="Anantharaman K."/>
            <person name="Brown C.T."/>
            <person name="Hug L.A."/>
            <person name="Sharon I."/>
            <person name="Castelle C.J."/>
            <person name="Probst A.J."/>
            <person name="Thomas B.C."/>
            <person name="Singh A."/>
            <person name="Wilkins M.J."/>
            <person name="Karaoz U."/>
            <person name="Brodie E.L."/>
            <person name="Williams K.H."/>
            <person name="Hubbard S.S."/>
            <person name="Banfield J.F."/>
        </authorList>
    </citation>
    <scope>NUCLEOTIDE SEQUENCE [LARGE SCALE GENOMIC DNA]</scope>
</reference>
<evidence type="ECO:0000256" key="2">
    <source>
        <dbReference type="ARBA" id="ARBA00022884"/>
    </source>
</evidence>
<keyword evidence="2 3" id="KW-0694">RNA-binding</keyword>
<dbReference type="InterPro" id="IPR000037">
    <property type="entry name" value="SsrA-bd_prot"/>
</dbReference>